<feature type="region of interest" description="Disordered" evidence="1">
    <location>
        <begin position="146"/>
        <end position="166"/>
    </location>
</feature>
<dbReference type="AlphaFoldDB" id="A0A699K0N6"/>
<evidence type="ECO:0000256" key="1">
    <source>
        <dbReference type="SAM" id="MobiDB-lite"/>
    </source>
</evidence>
<evidence type="ECO:0000313" key="2">
    <source>
        <dbReference type="EMBL" id="GFA65697.1"/>
    </source>
</evidence>
<feature type="compositionally biased region" description="Basic and acidic residues" evidence="1">
    <location>
        <begin position="1"/>
        <end position="11"/>
    </location>
</feature>
<dbReference type="EMBL" id="BKCJ010463255">
    <property type="protein sequence ID" value="GFA65697.1"/>
    <property type="molecule type" value="Genomic_DNA"/>
</dbReference>
<accession>A0A699K0N6</accession>
<reference evidence="2" key="1">
    <citation type="journal article" date="2019" name="Sci. Rep.">
        <title>Draft genome of Tanacetum cinerariifolium, the natural source of mosquito coil.</title>
        <authorList>
            <person name="Yamashiro T."/>
            <person name="Shiraishi A."/>
            <person name="Satake H."/>
            <person name="Nakayama K."/>
        </authorList>
    </citation>
    <scope>NUCLEOTIDE SEQUENCE</scope>
</reference>
<feature type="region of interest" description="Disordered" evidence="1">
    <location>
        <begin position="1"/>
        <end position="46"/>
    </location>
</feature>
<name>A0A699K0N6_TANCI</name>
<gene>
    <name evidence="2" type="ORF">Tci_637669</name>
</gene>
<proteinExistence type="predicted"/>
<organism evidence="2">
    <name type="scientific">Tanacetum cinerariifolium</name>
    <name type="common">Dalmatian daisy</name>
    <name type="synonym">Chrysanthemum cinerariifolium</name>
    <dbReference type="NCBI Taxonomy" id="118510"/>
    <lineage>
        <taxon>Eukaryota</taxon>
        <taxon>Viridiplantae</taxon>
        <taxon>Streptophyta</taxon>
        <taxon>Embryophyta</taxon>
        <taxon>Tracheophyta</taxon>
        <taxon>Spermatophyta</taxon>
        <taxon>Magnoliopsida</taxon>
        <taxon>eudicotyledons</taxon>
        <taxon>Gunneridae</taxon>
        <taxon>Pentapetalae</taxon>
        <taxon>asterids</taxon>
        <taxon>campanulids</taxon>
        <taxon>Asterales</taxon>
        <taxon>Asteraceae</taxon>
        <taxon>Asteroideae</taxon>
        <taxon>Anthemideae</taxon>
        <taxon>Anthemidinae</taxon>
        <taxon>Tanacetum</taxon>
    </lineage>
</organism>
<feature type="non-terminal residue" evidence="2">
    <location>
        <position position="1"/>
    </location>
</feature>
<protein>
    <submittedName>
        <fullName evidence="2">Uncharacterized protein</fullName>
    </submittedName>
</protein>
<sequence length="205" mass="23178">LLDSQQIDKSKIGLGYNSQGVDSPVLENQENDKTSKGYHAVPPPYTGNYMPHKPDLILTDMDENVDSKPVTSVPTVATSEVKTSGKDILKLKELMKLCIKLSDRVLYLEKTKTAQAKKIADLKKRVKKLERKRRYKTPGMDLYKIGTSSGRSLGEEDASKQGRNLKQRSIFEESDFDVQAMMDADYELAARLRVEEQRRKPLTKA</sequence>
<comment type="caution">
    <text evidence="2">The sequence shown here is derived from an EMBL/GenBank/DDBJ whole genome shotgun (WGS) entry which is preliminary data.</text>
</comment>